<feature type="coiled-coil region" evidence="1">
    <location>
        <begin position="67"/>
        <end position="101"/>
    </location>
</feature>
<gene>
    <name evidence="3" type="ORF">ABL78_2504</name>
</gene>
<feature type="compositionally biased region" description="Low complexity" evidence="2">
    <location>
        <begin position="429"/>
        <end position="441"/>
    </location>
</feature>
<name>A0A0N1I948_LEPSE</name>
<protein>
    <submittedName>
        <fullName evidence="3">Uncharacterized protein</fullName>
    </submittedName>
</protein>
<evidence type="ECO:0000313" key="3">
    <source>
        <dbReference type="EMBL" id="KPI88385.1"/>
    </source>
</evidence>
<feature type="compositionally biased region" description="Pro residues" evidence="2">
    <location>
        <begin position="454"/>
        <end position="467"/>
    </location>
</feature>
<keyword evidence="4" id="KW-1185">Reference proteome</keyword>
<feature type="region of interest" description="Disordered" evidence="2">
    <location>
        <begin position="110"/>
        <end position="155"/>
    </location>
</feature>
<feature type="compositionally biased region" description="Gly residues" evidence="2">
    <location>
        <begin position="216"/>
        <end position="225"/>
    </location>
</feature>
<proteinExistence type="predicted"/>
<dbReference type="VEuPathDB" id="TriTrypDB:Lsey_0052_0080"/>
<dbReference type="EMBL" id="LJSK01000052">
    <property type="protein sequence ID" value="KPI88385.1"/>
    <property type="molecule type" value="Genomic_DNA"/>
</dbReference>
<dbReference type="PANTHER" id="PTHR31935:SF1">
    <property type="entry name" value="COILED-COIL DOMAIN-CONTAINING PROTEIN 13"/>
    <property type="match status" value="1"/>
</dbReference>
<dbReference type="PANTHER" id="PTHR31935">
    <property type="entry name" value="COILED-COIL DOMAIN-CONTAINING PROTEIN 13"/>
    <property type="match status" value="1"/>
</dbReference>
<feature type="region of interest" description="Disordered" evidence="2">
    <location>
        <begin position="411"/>
        <end position="492"/>
    </location>
</feature>
<feature type="region of interest" description="Disordered" evidence="2">
    <location>
        <begin position="204"/>
        <end position="231"/>
    </location>
</feature>
<comment type="caution">
    <text evidence="3">The sequence shown here is derived from an EMBL/GenBank/DDBJ whole genome shotgun (WGS) entry which is preliminary data.</text>
</comment>
<evidence type="ECO:0000256" key="2">
    <source>
        <dbReference type="SAM" id="MobiDB-lite"/>
    </source>
</evidence>
<feature type="compositionally biased region" description="Acidic residues" evidence="2">
    <location>
        <begin position="136"/>
        <end position="145"/>
    </location>
</feature>
<accession>A0A0N1I948</accession>
<dbReference type="AlphaFoldDB" id="A0A0N1I948"/>
<dbReference type="OrthoDB" id="10258312at2759"/>
<organism evidence="3 4">
    <name type="scientific">Leptomonas seymouri</name>
    <dbReference type="NCBI Taxonomy" id="5684"/>
    <lineage>
        <taxon>Eukaryota</taxon>
        <taxon>Discoba</taxon>
        <taxon>Euglenozoa</taxon>
        <taxon>Kinetoplastea</taxon>
        <taxon>Metakinetoplastina</taxon>
        <taxon>Trypanosomatida</taxon>
        <taxon>Trypanosomatidae</taxon>
        <taxon>Leishmaniinae</taxon>
        <taxon>Leptomonas</taxon>
    </lineage>
</organism>
<sequence length="624" mass="66440">MTSSSSSAAAAASGASTSQDILVKAYKAEVQQLKETLHELALRDTSSGSPDFNAVLESKYLAQIKRNKTLSVQLGTAQQQLADAQRALKVEEEKLKRLVTATTSVAGLSTAAKGGGAAGSNRGRHTNASLNKETGSSDDDGDGEEGGTKNLDSVSAAAQRAYDQLHQREIALAEVQRENAALRSLIQREVGLRDDTSEVDALLKRTTTSSGAAEAGSGGGSGGGKAQCRSSGWRGRAETIVLLKSRLKDAQRTVEALSAAAAEKGQFDEAGLGSVDCGSDGTDPLALPASVRAYLGLEDGSNSEMRSVATTATRRRDVDDDARDRLTTMQQQRAAQQQQQTVHVENLQRQVQEEKWRMAALQARTKTMKTELDTLRGYVETILEKSAMDDELLEAYQLEVRKAQEETREWQKKAAAAADMRHNEKVGPSTTGAQSTTGASQVAGARSVPYRKVAPPPPSDAAPPVSAPPVERNATPPSSTLPKQQEQRQPSVENVDAVVYEWVLRACNESGVVIKSCVAGEGKSDAPPLPSASALAAVLRSALHHVVQVERQAMVASTRDGAGAALGNGKDRPREDATAPQAELVLLKENASLKNRIRTLTDMMEREMQAQKVLWNSRAANAGE</sequence>
<feature type="compositionally biased region" description="Polar residues" evidence="2">
    <location>
        <begin position="475"/>
        <end position="492"/>
    </location>
</feature>
<dbReference type="InterPro" id="IPR038929">
    <property type="entry name" value="CCDC13"/>
</dbReference>
<dbReference type="Proteomes" id="UP000038009">
    <property type="component" value="Unassembled WGS sequence"/>
</dbReference>
<evidence type="ECO:0000313" key="4">
    <source>
        <dbReference type="Proteomes" id="UP000038009"/>
    </source>
</evidence>
<evidence type="ECO:0000256" key="1">
    <source>
        <dbReference type="SAM" id="Coils"/>
    </source>
</evidence>
<keyword evidence="1" id="KW-0175">Coiled coil</keyword>
<dbReference type="OMA" id="EWVCQAC"/>
<reference evidence="3 4" key="1">
    <citation type="journal article" date="2015" name="PLoS Pathog.">
        <title>Leptomonas seymouri: Adaptations to the Dixenous Life Cycle Analyzed by Genome Sequencing, Transcriptome Profiling and Co-infection with Leishmania donovani.</title>
        <authorList>
            <person name="Kraeva N."/>
            <person name="Butenko A."/>
            <person name="Hlavacova J."/>
            <person name="Kostygov A."/>
            <person name="Myskova J."/>
            <person name="Grybchuk D."/>
            <person name="Lestinova T."/>
            <person name="Votypka J."/>
            <person name="Volf P."/>
            <person name="Opperdoes F."/>
            <person name="Flegontov P."/>
            <person name="Lukes J."/>
            <person name="Yurchenko V."/>
        </authorList>
    </citation>
    <scope>NUCLEOTIDE SEQUENCE [LARGE SCALE GENOMIC DNA]</scope>
    <source>
        <strain evidence="3 4">ATCC 30220</strain>
    </source>
</reference>